<protein>
    <recommendedName>
        <fullName evidence="7">Ig-like domain-containing protein</fullName>
    </recommendedName>
</protein>
<dbReference type="Pfam" id="PF00431">
    <property type="entry name" value="CUB"/>
    <property type="match status" value="1"/>
</dbReference>
<dbReference type="Gene3D" id="2.60.120.290">
    <property type="entry name" value="Spermadhesin, CUB domain"/>
    <property type="match status" value="1"/>
</dbReference>
<evidence type="ECO:0000256" key="1">
    <source>
        <dbReference type="ARBA" id="ARBA00022614"/>
    </source>
</evidence>
<feature type="chain" id="PRO_5043829868" description="Ig-like domain-containing protein" evidence="6">
    <location>
        <begin position="18"/>
        <end position="316"/>
    </location>
</feature>
<dbReference type="SUPFAM" id="SSF49854">
    <property type="entry name" value="Spermadhesin, CUB domain"/>
    <property type="match status" value="1"/>
</dbReference>
<reference evidence="8 9" key="1">
    <citation type="submission" date="2022-05" db="EMBL/GenBank/DDBJ databases">
        <authorList>
            <consortium name="Genoscope - CEA"/>
            <person name="William W."/>
        </authorList>
    </citation>
    <scope>NUCLEOTIDE SEQUENCE [LARGE SCALE GENOMIC DNA]</scope>
</reference>
<feature type="domain" description="Ig-like" evidence="7">
    <location>
        <begin position="133"/>
        <end position="200"/>
    </location>
</feature>
<keyword evidence="4" id="KW-1015">Disulfide bond</keyword>
<dbReference type="PANTHER" id="PTHR45842">
    <property type="entry name" value="SYNAPTIC ADHESION-LIKE MOLECULE SALM"/>
    <property type="match status" value="1"/>
</dbReference>
<dbReference type="SMART" id="SM00369">
    <property type="entry name" value="LRR_TYP"/>
    <property type="match status" value="3"/>
</dbReference>
<keyword evidence="5" id="KW-0325">Glycoprotein</keyword>
<evidence type="ECO:0000256" key="4">
    <source>
        <dbReference type="ARBA" id="ARBA00023157"/>
    </source>
</evidence>
<accession>A0AAU9XVW7</accession>
<dbReference type="CDD" id="cd00041">
    <property type="entry name" value="CUB"/>
    <property type="match status" value="1"/>
</dbReference>
<dbReference type="InterPro" id="IPR000859">
    <property type="entry name" value="CUB_dom"/>
</dbReference>
<evidence type="ECO:0000259" key="7">
    <source>
        <dbReference type="PROSITE" id="PS50835"/>
    </source>
</evidence>
<dbReference type="Gene3D" id="2.60.40.10">
    <property type="entry name" value="Immunoglobulins"/>
    <property type="match status" value="1"/>
</dbReference>
<dbReference type="InterPro" id="IPR003591">
    <property type="entry name" value="Leu-rich_rpt_typical-subtyp"/>
</dbReference>
<feature type="non-terminal residue" evidence="8">
    <location>
        <position position="1"/>
    </location>
</feature>
<dbReference type="PROSITE" id="PS50835">
    <property type="entry name" value="IG_LIKE"/>
    <property type="match status" value="1"/>
</dbReference>
<keyword evidence="1" id="KW-0433">Leucine-rich repeat</keyword>
<evidence type="ECO:0000256" key="5">
    <source>
        <dbReference type="ARBA" id="ARBA00023180"/>
    </source>
</evidence>
<keyword evidence="3" id="KW-0677">Repeat</keyword>
<dbReference type="Pfam" id="PF13855">
    <property type="entry name" value="LRR_8"/>
    <property type="match status" value="1"/>
</dbReference>
<dbReference type="InterPro" id="IPR035914">
    <property type="entry name" value="Sperma_CUB_dom_sf"/>
</dbReference>
<dbReference type="Gene3D" id="3.80.10.10">
    <property type="entry name" value="Ribonuclease Inhibitor"/>
    <property type="match status" value="1"/>
</dbReference>
<evidence type="ECO:0000256" key="6">
    <source>
        <dbReference type="SAM" id="SignalP"/>
    </source>
</evidence>
<dbReference type="SUPFAM" id="SSF52058">
    <property type="entry name" value="L domain-like"/>
    <property type="match status" value="1"/>
</dbReference>
<evidence type="ECO:0000313" key="9">
    <source>
        <dbReference type="Proteomes" id="UP001159428"/>
    </source>
</evidence>
<sequence length="316" mass="35477">RGASCFILSFSLDSAVALIAEVRLQRVVPSFRSSKLLQAPKGHYVELNFSLETSHATPCIDDVYLEVRDGYSKSANLLGVFCGRNISGIVRSSGRSLWLGKTAKFNYHFRCSYSNKTINTTVQANLDKVAKIQSVLSNHFSSLWCPAQGAPAPVIVWRKNGIVVQNSTSVKYQLTITEENNYSCEVKRQDGFDKKEINLVMERCPNPCRCETAVGIMRAVTRIECRGKHLQSVPRHLPLPTAKLNLKYNQIKELPPEVFQNNTELAVLNLKYNQIKELPPEVFQNNTELAVLALGYNQIKELPPGIFNYNTKLVTL</sequence>
<name>A0AAU9XVW7_9CNID</name>
<evidence type="ECO:0000256" key="3">
    <source>
        <dbReference type="ARBA" id="ARBA00022737"/>
    </source>
</evidence>
<organism evidence="8 9">
    <name type="scientific">Pocillopora meandrina</name>
    <dbReference type="NCBI Taxonomy" id="46732"/>
    <lineage>
        <taxon>Eukaryota</taxon>
        <taxon>Metazoa</taxon>
        <taxon>Cnidaria</taxon>
        <taxon>Anthozoa</taxon>
        <taxon>Hexacorallia</taxon>
        <taxon>Scleractinia</taxon>
        <taxon>Astrocoeniina</taxon>
        <taxon>Pocilloporidae</taxon>
        <taxon>Pocillopora</taxon>
    </lineage>
</organism>
<dbReference type="InterPro" id="IPR036179">
    <property type="entry name" value="Ig-like_dom_sf"/>
</dbReference>
<dbReference type="SUPFAM" id="SSF48726">
    <property type="entry name" value="Immunoglobulin"/>
    <property type="match status" value="1"/>
</dbReference>
<dbReference type="CDD" id="cd00096">
    <property type="entry name" value="Ig"/>
    <property type="match status" value="1"/>
</dbReference>
<comment type="caution">
    <text evidence="8">The sequence shown here is derived from an EMBL/GenBank/DDBJ whole genome shotgun (WGS) entry which is preliminary data.</text>
</comment>
<dbReference type="Proteomes" id="UP001159428">
    <property type="component" value="Unassembled WGS sequence"/>
</dbReference>
<dbReference type="EMBL" id="CALNXJ010000066">
    <property type="protein sequence ID" value="CAH3158160.1"/>
    <property type="molecule type" value="Genomic_DNA"/>
</dbReference>
<dbReference type="PROSITE" id="PS51450">
    <property type="entry name" value="LRR"/>
    <property type="match status" value="1"/>
</dbReference>
<dbReference type="InterPro" id="IPR032675">
    <property type="entry name" value="LRR_dom_sf"/>
</dbReference>
<evidence type="ECO:0000313" key="8">
    <source>
        <dbReference type="EMBL" id="CAH3158160.1"/>
    </source>
</evidence>
<gene>
    <name evidence="8" type="ORF">PMEA_00030332</name>
</gene>
<dbReference type="AlphaFoldDB" id="A0AAU9XVW7"/>
<dbReference type="PANTHER" id="PTHR45842:SF12">
    <property type="entry name" value="KEKKON 5, ISOFORM A"/>
    <property type="match status" value="1"/>
</dbReference>
<dbReference type="InterPro" id="IPR013783">
    <property type="entry name" value="Ig-like_fold"/>
</dbReference>
<proteinExistence type="predicted"/>
<keyword evidence="9" id="KW-1185">Reference proteome</keyword>
<dbReference type="InterPro" id="IPR050467">
    <property type="entry name" value="LRFN"/>
</dbReference>
<dbReference type="Pfam" id="PF13895">
    <property type="entry name" value="Ig_2"/>
    <property type="match status" value="1"/>
</dbReference>
<keyword evidence="2 6" id="KW-0732">Signal</keyword>
<dbReference type="InterPro" id="IPR001611">
    <property type="entry name" value="Leu-rich_rpt"/>
</dbReference>
<evidence type="ECO:0000256" key="2">
    <source>
        <dbReference type="ARBA" id="ARBA00022729"/>
    </source>
</evidence>
<dbReference type="InterPro" id="IPR007110">
    <property type="entry name" value="Ig-like_dom"/>
</dbReference>
<feature type="signal peptide" evidence="6">
    <location>
        <begin position="1"/>
        <end position="17"/>
    </location>
</feature>